<keyword evidence="1" id="KW-0472">Membrane</keyword>
<gene>
    <name evidence="2" type="ORF">LX64_02823</name>
</gene>
<comment type="caution">
    <text evidence="2">The sequence shown here is derived from an EMBL/GenBank/DDBJ whole genome shotgun (WGS) entry which is preliminary data.</text>
</comment>
<feature type="transmembrane region" description="Helical" evidence="1">
    <location>
        <begin position="160"/>
        <end position="180"/>
    </location>
</feature>
<evidence type="ECO:0008006" key="4">
    <source>
        <dbReference type="Google" id="ProtNLM"/>
    </source>
</evidence>
<proteinExistence type="predicted"/>
<evidence type="ECO:0000313" key="3">
    <source>
        <dbReference type="Proteomes" id="UP000249547"/>
    </source>
</evidence>
<accession>A0A327QH52</accession>
<protein>
    <recommendedName>
        <fullName evidence="4">Oxygen tolerance protein BatD</fullName>
    </recommendedName>
</protein>
<dbReference type="AlphaFoldDB" id="A0A327QH52"/>
<reference evidence="2 3" key="1">
    <citation type="submission" date="2018-06" db="EMBL/GenBank/DDBJ databases">
        <title>Genomic Encyclopedia of Archaeal and Bacterial Type Strains, Phase II (KMG-II): from individual species to whole genera.</title>
        <authorList>
            <person name="Goeker M."/>
        </authorList>
    </citation>
    <scope>NUCLEOTIDE SEQUENCE [LARGE SCALE GENOMIC DNA]</scope>
    <source>
        <strain evidence="2 3">DSM 23857</strain>
    </source>
</reference>
<keyword evidence="1" id="KW-1133">Transmembrane helix</keyword>
<organism evidence="2 3">
    <name type="scientific">Chitinophaga skermanii</name>
    <dbReference type="NCBI Taxonomy" id="331697"/>
    <lineage>
        <taxon>Bacteria</taxon>
        <taxon>Pseudomonadati</taxon>
        <taxon>Bacteroidota</taxon>
        <taxon>Chitinophagia</taxon>
        <taxon>Chitinophagales</taxon>
        <taxon>Chitinophagaceae</taxon>
        <taxon>Chitinophaga</taxon>
    </lineage>
</organism>
<dbReference type="Proteomes" id="UP000249547">
    <property type="component" value="Unassembled WGS sequence"/>
</dbReference>
<name>A0A327QH52_9BACT</name>
<keyword evidence="1" id="KW-0812">Transmembrane</keyword>
<sequence>MAVLVAFPYAAKAQNYFQVDAKPDSNHIRIGEQVNINLSARVELGALKGAAFKVIFPIVPDSFNHIEVVDKGALDTSKSTDAVSFFSRTITVTSFDSGRWEIPPMKFEVFSITDGSYDSVFTEPFFLDVNTVQVDTTKAFKPIKNVEEVPFNLLDFLKDYWWAILIGVGVIGGIIALVIWNNKRKNKPVEVPKKPEITPYQLAMNGLMKLKQDQAWIHTDSKTYYTTLTDVLRLYFEQQFKIAALEQTSAELLQNIKPVTVLNQQKDQLRALLTLSDLAKFAKFEPTPQELEDSLQKAIGIVEWTKAAAQNAEAKENAGDNPEQNNN</sequence>
<keyword evidence="3" id="KW-1185">Reference proteome</keyword>
<dbReference type="EMBL" id="QLLL01000005">
    <property type="protein sequence ID" value="RAJ03946.1"/>
    <property type="molecule type" value="Genomic_DNA"/>
</dbReference>
<evidence type="ECO:0000313" key="2">
    <source>
        <dbReference type="EMBL" id="RAJ03946.1"/>
    </source>
</evidence>
<evidence type="ECO:0000256" key="1">
    <source>
        <dbReference type="SAM" id="Phobius"/>
    </source>
</evidence>